<dbReference type="EMBL" id="BGPR01009998">
    <property type="protein sequence ID" value="GBN43652.1"/>
    <property type="molecule type" value="Genomic_DNA"/>
</dbReference>
<name>A0A4Y2NXZ1_ARAVE</name>
<comment type="caution">
    <text evidence="1">The sequence shown here is derived from an EMBL/GenBank/DDBJ whole genome shotgun (WGS) entry which is preliminary data.</text>
</comment>
<dbReference type="AlphaFoldDB" id="A0A4Y2NXZ1"/>
<keyword evidence="2" id="KW-1185">Reference proteome</keyword>
<organism evidence="1 2">
    <name type="scientific">Araneus ventricosus</name>
    <name type="common">Orbweaver spider</name>
    <name type="synonym">Epeira ventricosa</name>
    <dbReference type="NCBI Taxonomy" id="182803"/>
    <lineage>
        <taxon>Eukaryota</taxon>
        <taxon>Metazoa</taxon>
        <taxon>Ecdysozoa</taxon>
        <taxon>Arthropoda</taxon>
        <taxon>Chelicerata</taxon>
        <taxon>Arachnida</taxon>
        <taxon>Araneae</taxon>
        <taxon>Araneomorphae</taxon>
        <taxon>Entelegynae</taxon>
        <taxon>Araneoidea</taxon>
        <taxon>Araneidae</taxon>
        <taxon>Araneus</taxon>
    </lineage>
</organism>
<gene>
    <name evidence="1" type="ORF">AVEN_262631_1</name>
</gene>
<evidence type="ECO:0000313" key="2">
    <source>
        <dbReference type="Proteomes" id="UP000499080"/>
    </source>
</evidence>
<sequence>MEHLSLLRRKDELGFVFNLHMEVTGLYYDGDTLNAVLHFVRLREKAPMTGTSLEVDDSAPGVVTGFGAKLGSWTEFHRRLLTIKESESC</sequence>
<evidence type="ECO:0000313" key="1">
    <source>
        <dbReference type="EMBL" id="GBN43652.1"/>
    </source>
</evidence>
<proteinExistence type="predicted"/>
<reference evidence="1 2" key="1">
    <citation type="journal article" date="2019" name="Sci. Rep.">
        <title>Orb-weaving spider Araneus ventricosus genome elucidates the spidroin gene catalogue.</title>
        <authorList>
            <person name="Kono N."/>
            <person name="Nakamura H."/>
            <person name="Ohtoshi R."/>
            <person name="Moran D.A.P."/>
            <person name="Shinohara A."/>
            <person name="Yoshida Y."/>
            <person name="Fujiwara M."/>
            <person name="Mori M."/>
            <person name="Tomita M."/>
            <person name="Arakawa K."/>
        </authorList>
    </citation>
    <scope>NUCLEOTIDE SEQUENCE [LARGE SCALE GENOMIC DNA]</scope>
</reference>
<accession>A0A4Y2NXZ1</accession>
<dbReference type="Proteomes" id="UP000499080">
    <property type="component" value="Unassembled WGS sequence"/>
</dbReference>
<protein>
    <submittedName>
        <fullName evidence="1">Uncharacterized protein</fullName>
    </submittedName>
</protein>